<evidence type="ECO:0000313" key="2">
    <source>
        <dbReference type="Proteomes" id="UP001611415"/>
    </source>
</evidence>
<proteinExistence type="predicted"/>
<dbReference type="RefSeq" id="WP_397095631.1">
    <property type="nucleotide sequence ID" value="NZ_JBIRYO010000034.1"/>
</dbReference>
<keyword evidence="2" id="KW-1185">Reference proteome</keyword>
<accession>A0ABW7XB40</accession>
<dbReference type="Proteomes" id="UP001611415">
    <property type="component" value="Unassembled WGS sequence"/>
</dbReference>
<reference evidence="1 2" key="1">
    <citation type="submission" date="2024-10" db="EMBL/GenBank/DDBJ databases">
        <title>The Natural Products Discovery Center: Release of the First 8490 Sequenced Strains for Exploring Actinobacteria Biosynthetic Diversity.</title>
        <authorList>
            <person name="Kalkreuter E."/>
            <person name="Kautsar S.A."/>
            <person name="Yang D."/>
            <person name="Bader C.D."/>
            <person name="Teijaro C.N."/>
            <person name="Fluegel L."/>
            <person name="Davis C.M."/>
            <person name="Simpson J.R."/>
            <person name="Lauterbach L."/>
            <person name="Steele A.D."/>
            <person name="Gui C."/>
            <person name="Meng S."/>
            <person name="Li G."/>
            <person name="Viehrig K."/>
            <person name="Ye F."/>
            <person name="Su P."/>
            <person name="Kiefer A.F."/>
            <person name="Nichols A."/>
            <person name="Cepeda A.J."/>
            <person name="Yan W."/>
            <person name="Fan B."/>
            <person name="Jiang Y."/>
            <person name="Adhikari A."/>
            <person name="Zheng C.-J."/>
            <person name="Schuster L."/>
            <person name="Cowan T.M."/>
            <person name="Smanski M.J."/>
            <person name="Chevrette M.G."/>
            <person name="De Carvalho L.P.S."/>
            <person name="Shen B."/>
        </authorList>
    </citation>
    <scope>NUCLEOTIDE SEQUENCE [LARGE SCALE GENOMIC DNA]</scope>
    <source>
        <strain evidence="1 2">NPDC019275</strain>
    </source>
</reference>
<sequence>MIECRRYTGSKLKQEAVGGFAYRIRDLGADGGIMVSPLGLQRGAKLIAEKEGITEIRLAPDSTRTAFVLQFGGSAVIGAPAAQTVVEVSCTATAEVVPQADI</sequence>
<gene>
    <name evidence="1" type="ORF">ACH49W_32745</name>
</gene>
<evidence type="ECO:0000313" key="1">
    <source>
        <dbReference type="EMBL" id="MFI2478153.1"/>
    </source>
</evidence>
<organism evidence="1 2">
    <name type="scientific">Nocardia xishanensis</name>
    <dbReference type="NCBI Taxonomy" id="238964"/>
    <lineage>
        <taxon>Bacteria</taxon>
        <taxon>Bacillati</taxon>
        <taxon>Actinomycetota</taxon>
        <taxon>Actinomycetes</taxon>
        <taxon>Mycobacteriales</taxon>
        <taxon>Nocardiaceae</taxon>
        <taxon>Nocardia</taxon>
    </lineage>
</organism>
<protein>
    <submittedName>
        <fullName evidence="1">Uncharacterized protein</fullName>
    </submittedName>
</protein>
<name>A0ABW7XB40_9NOCA</name>
<comment type="caution">
    <text evidence="1">The sequence shown here is derived from an EMBL/GenBank/DDBJ whole genome shotgun (WGS) entry which is preliminary data.</text>
</comment>
<dbReference type="EMBL" id="JBIRYO010000034">
    <property type="protein sequence ID" value="MFI2478153.1"/>
    <property type="molecule type" value="Genomic_DNA"/>
</dbReference>